<organism evidence="1 2">
    <name type="scientific">Brachionus calyciflorus</name>
    <dbReference type="NCBI Taxonomy" id="104777"/>
    <lineage>
        <taxon>Eukaryota</taxon>
        <taxon>Metazoa</taxon>
        <taxon>Spiralia</taxon>
        <taxon>Gnathifera</taxon>
        <taxon>Rotifera</taxon>
        <taxon>Eurotatoria</taxon>
        <taxon>Monogononta</taxon>
        <taxon>Pseudotrocha</taxon>
        <taxon>Ploima</taxon>
        <taxon>Brachionidae</taxon>
        <taxon>Brachionus</taxon>
    </lineage>
</organism>
<sequence>MIEYFENYYIGKLKKNSMSIREEPIFKPKFWNVFDRIEADLPRTNNSLESWHKNFESSCKKHPTVNGLIRTRLEQNYTDIIIDQLESGDCYEKKKKQLIKDNKIKFLCNNYKSEKILEFIKFSLEFI</sequence>
<protein>
    <recommendedName>
        <fullName evidence="3">MULE domain-containing protein</fullName>
    </recommendedName>
</protein>
<proteinExistence type="predicted"/>
<gene>
    <name evidence="1" type="ORF">OXX778_LOCUS18690</name>
</gene>
<reference evidence="1" key="1">
    <citation type="submission" date="2021-02" db="EMBL/GenBank/DDBJ databases">
        <authorList>
            <person name="Nowell W R."/>
        </authorList>
    </citation>
    <scope>NUCLEOTIDE SEQUENCE</scope>
    <source>
        <strain evidence="1">Ploen Becks lab</strain>
    </source>
</reference>
<evidence type="ECO:0000313" key="2">
    <source>
        <dbReference type="Proteomes" id="UP000663879"/>
    </source>
</evidence>
<dbReference type="Proteomes" id="UP000663879">
    <property type="component" value="Unassembled WGS sequence"/>
</dbReference>
<comment type="caution">
    <text evidence="1">The sequence shown here is derived from an EMBL/GenBank/DDBJ whole genome shotgun (WGS) entry which is preliminary data.</text>
</comment>
<evidence type="ECO:0000313" key="1">
    <source>
        <dbReference type="EMBL" id="CAF1048109.1"/>
    </source>
</evidence>
<dbReference type="EMBL" id="CAJNOC010005293">
    <property type="protein sequence ID" value="CAF1048109.1"/>
    <property type="molecule type" value="Genomic_DNA"/>
</dbReference>
<evidence type="ECO:0008006" key="3">
    <source>
        <dbReference type="Google" id="ProtNLM"/>
    </source>
</evidence>
<dbReference type="AlphaFoldDB" id="A0A814K8J5"/>
<name>A0A814K8J5_9BILA</name>
<dbReference type="OrthoDB" id="93990at2759"/>
<keyword evidence="2" id="KW-1185">Reference proteome</keyword>
<accession>A0A814K8J5</accession>